<organism evidence="3 4">
    <name type="scientific">Trichomonascus ciferrii</name>
    <dbReference type="NCBI Taxonomy" id="44093"/>
    <lineage>
        <taxon>Eukaryota</taxon>
        <taxon>Fungi</taxon>
        <taxon>Dikarya</taxon>
        <taxon>Ascomycota</taxon>
        <taxon>Saccharomycotina</taxon>
        <taxon>Dipodascomycetes</taxon>
        <taxon>Dipodascales</taxon>
        <taxon>Trichomonascaceae</taxon>
        <taxon>Trichomonascus</taxon>
        <taxon>Trichomonascus ciferrii complex</taxon>
    </lineage>
</organism>
<comment type="caution">
    <text evidence="3">The sequence shown here is derived from an EMBL/GenBank/DDBJ whole genome shotgun (WGS) entry which is preliminary data.</text>
</comment>
<proteinExistence type="predicted"/>
<protein>
    <submittedName>
        <fullName evidence="3">Uncharacterized protein</fullName>
    </submittedName>
</protein>
<reference evidence="3" key="1">
    <citation type="journal article" date="2019" name="G3 (Bethesda)">
        <title>Genome Assemblies of Two Rare Opportunistic Yeast Pathogens: Diutina rugosa (syn. Candida rugosa) and Trichomonascus ciferrii (syn. Candida ciferrii).</title>
        <authorList>
            <person name="Mixao V."/>
            <person name="Saus E."/>
            <person name="Hansen A.P."/>
            <person name="Lass-Florl C."/>
            <person name="Gabaldon T."/>
        </authorList>
    </citation>
    <scope>NUCLEOTIDE SEQUENCE</scope>
    <source>
        <strain evidence="3">CBS 4856</strain>
    </source>
</reference>
<feature type="region of interest" description="Disordered" evidence="1">
    <location>
        <begin position="414"/>
        <end position="460"/>
    </location>
</feature>
<dbReference type="OrthoDB" id="4086971at2759"/>
<keyword evidence="2" id="KW-0732">Signal</keyword>
<feature type="compositionally biased region" description="Acidic residues" evidence="1">
    <location>
        <begin position="355"/>
        <end position="379"/>
    </location>
</feature>
<keyword evidence="4" id="KW-1185">Reference proteome</keyword>
<dbReference type="Proteomes" id="UP000761534">
    <property type="component" value="Unassembled WGS sequence"/>
</dbReference>
<dbReference type="EMBL" id="SWFS01000052">
    <property type="protein sequence ID" value="KAA8917263.1"/>
    <property type="molecule type" value="Genomic_DNA"/>
</dbReference>
<feature type="region of interest" description="Disordered" evidence="1">
    <location>
        <begin position="353"/>
        <end position="386"/>
    </location>
</feature>
<accession>A0A642VBN3</accession>
<feature type="region of interest" description="Disordered" evidence="1">
    <location>
        <begin position="319"/>
        <end position="340"/>
    </location>
</feature>
<feature type="compositionally biased region" description="Acidic residues" evidence="1">
    <location>
        <begin position="416"/>
        <end position="431"/>
    </location>
</feature>
<evidence type="ECO:0000313" key="3">
    <source>
        <dbReference type="EMBL" id="KAA8917263.1"/>
    </source>
</evidence>
<sequence>MNGIWMVLGILWWRMVMGSTVFQYERFVDVWSSYYVVPGALLNVEDMEAIGLKDMVETGQLVEMNSLGRVFTMNALNDQRQRFLPQNASLMFLFNTSSKMDVPPVSDNVLSEQFIQTSLPFGLPQFHYMAESFLLVPKVDMDSESSRSLPLVSGDVWIDKLGFDRTQVPLSREVMGPPSRPIMTFVFQCGESLNEFNTTVKMDYRNLNASDSYWLAKKRISDVLITSSSEVAKAVIASSDEFFDNFARLWINTLGYEVLLNSVFCQVNTRVHELSYCLRISENGLMISLISKGPANIGTQTTLETNPTIKKNNIQKRGLFSPDYDDEEYDDDYDNYPEDEYRYVGRDDNIFLDDYYSDENDSEPENNEEEDEDDCDGEEDPSKLDHILGLKDTAKRTAVNKLRHVLDMIYSHIPDCGEEEEEPVPEDDCDEASTTTPPSTPSAFPSPAPHFIALNRSKYK</sequence>
<feature type="chain" id="PRO_5025008204" evidence="2">
    <location>
        <begin position="19"/>
        <end position="460"/>
    </location>
</feature>
<dbReference type="AlphaFoldDB" id="A0A642VBN3"/>
<feature type="compositionally biased region" description="Acidic residues" evidence="1">
    <location>
        <begin position="323"/>
        <end position="338"/>
    </location>
</feature>
<evidence type="ECO:0000313" key="4">
    <source>
        <dbReference type="Proteomes" id="UP000761534"/>
    </source>
</evidence>
<gene>
    <name evidence="3" type="ORF">TRICI_000601</name>
</gene>
<feature type="signal peptide" evidence="2">
    <location>
        <begin position="1"/>
        <end position="18"/>
    </location>
</feature>
<name>A0A642VBN3_9ASCO</name>
<evidence type="ECO:0000256" key="1">
    <source>
        <dbReference type="SAM" id="MobiDB-lite"/>
    </source>
</evidence>
<feature type="compositionally biased region" description="Pro residues" evidence="1">
    <location>
        <begin position="438"/>
        <end position="448"/>
    </location>
</feature>
<evidence type="ECO:0000256" key="2">
    <source>
        <dbReference type="SAM" id="SignalP"/>
    </source>
</evidence>
<dbReference type="VEuPathDB" id="FungiDB:TRICI_000601"/>